<feature type="domain" description="NAD-dependent epimerase/dehydratase" evidence="1">
    <location>
        <begin position="7"/>
        <end position="212"/>
    </location>
</feature>
<keyword evidence="3" id="KW-1185">Reference proteome</keyword>
<dbReference type="PANTHER" id="PTHR12126">
    <property type="entry name" value="NADH-UBIQUINONE OXIDOREDUCTASE 39 KDA SUBUNIT-RELATED"/>
    <property type="match status" value="1"/>
</dbReference>
<proteinExistence type="predicted"/>
<evidence type="ECO:0000313" key="3">
    <source>
        <dbReference type="Proteomes" id="UP001163828"/>
    </source>
</evidence>
<organism evidence="2 3">
    <name type="scientific">Lentinula boryana</name>
    <dbReference type="NCBI Taxonomy" id="40481"/>
    <lineage>
        <taxon>Eukaryota</taxon>
        <taxon>Fungi</taxon>
        <taxon>Dikarya</taxon>
        <taxon>Basidiomycota</taxon>
        <taxon>Agaricomycotina</taxon>
        <taxon>Agaricomycetes</taxon>
        <taxon>Agaricomycetidae</taxon>
        <taxon>Agaricales</taxon>
        <taxon>Marasmiineae</taxon>
        <taxon>Omphalotaceae</taxon>
        <taxon>Lentinula</taxon>
    </lineage>
</organism>
<dbReference type="Gene3D" id="3.40.50.720">
    <property type="entry name" value="NAD(P)-binding Rossmann-like Domain"/>
    <property type="match status" value="1"/>
</dbReference>
<reference evidence="2" key="1">
    <citation type="submission" date="2022-08" db="EMBL/GenBank/DDBJ databases">
        <authorList>
            <consortium name="DOE Joint Genome Institute"/>
            <person name="Min B."/>
            <person name="Riley R."/>
            <person name="Sierra-Patev S."/>
            <person name="Naranjo-Ortiz M."/>
            <person name="Looney B."/>
            <person name="Konkel Z."/>
            <person name="Slot J.C."/>
            <person name="Sakamoto Y."/>
            <person name="Steenwyk J.L."/>
            <person name="Rokas A."/>
            <person name="Carro J."/>
            <person name="Camarero S."/>
            <person name="Ferreira P."/>
            <person name="Molpeceres G."/>
            <person name="Ruiz-Duenas F.J."/>
            <person name="Serrano A."/>
            <person name="Henrissat B."/>
            <person name="Drula E."/>
            <person name="Hughes K.W."/>
            <person name="Mata J.L."/>
            <person name="Ishikawa N.K."/>
            <person name="Vargas-Isla R."/>
            <person name="Ushijima S."/>
            <person name="Smith C.A."/>
            <person name="Ahrendt S."/>
            <person name="Andreopoulos W."/>
            <person name="He G."/>
            <person name="Labutti K."/>
            <person name="Lipzen A."/>
            <person name="Ng V."/>
            <person name="Sandor L."/>
            <person name="Barry K."/>
            <person name="Martinez A.T."/>
            <person name="Xiao Y."/>
            <person name="Gibbons J.G."/>
            <person name="Terashima K."/>
            <person name="Hibbett D.S."/>
            <person name="Grigoriev I.V."/>
        </authorList>
    </citation>
    <scope>NUCLEOTIDE SEQUENCE</scope>
    <source>
        <strain evidence="2">TFB10827</strain>
    </source>
</reference>
<protein>
    <submittedName>
        <fullName evidence="2">Nucleoside-diphosphate-sugar epimerase</fullName>
    </submittedName>
</protein>
<evidence type="ECO:0000259" key="1">
    <source>
        <dbReference type="Pfam" id="PF01370"/>
    </source>
</evidence>
<dbReference type="Proteomes" id="UP001163828">
    <property type="component" value="Unassembled WGS sequence"/>
</dbReference>
<dbReference type="InterPro" id="IPR001509">
    <property type="entry name" value="Epimerase_deHydtase"/>
</dbReference>
<gene>
    <name evidence="2" type="ORF">F5050DRAFT_278410</name>
</gene>
<accession>A0ABQ8QAU1</accession>
<dbReference type="CDD" id="cd05271">
    <property type="entry name" value="NDUFA9_like_SDR_a"/>
    <property type="match status" value="1"/>
</dbReference>
<dbReference type="InterPro" id="IPR036291">
    <property type="entry name" value="NAD(P)-bd_dom_sf"/>
</dbReference>
<dbReference type="InterPro" id="IPR051207">
    <property type="entry name" value="ComplexI_NDUFA9_subunit"/>
</dbReference>
<name>A0ABQ8QAU1_9AGAR</name>
<dbReference type="EMBL" id="MU790649">
    <property type="protein sequence ID" value="KAJ3995548.1"/>
    <property type="molecule type" value="Genomic_DNA"/>
</dbReference>
<dbReference type="Pfam" id="PF01370">
    <property type="entry name" value="Epimerase"/>
    <property type="match status" value="1"/>
</dbReference>
<evidence type="ECO:0000313" key="2">
    <source>
        <dbReference type="EMBL" id="KAJ3995548.1"/>
    </source>
</evidence>
<dbReference type="SUPFAM" id="SSF51735">
    <property type="entry name" value="NAD(P)-binding Rossmann-fold domains"/>
    <property type="match status" value="1"/>
</dbReference>
<comment type="caution">
    <text evidence="2">The sequence shown here is derived from an EMBL/GenBank/DDBJ whole genome shotgun (WGS) entry which is preliminary data.</text>
</comment>
<dbReference type="PANTHER" id="PTHR12126:SF11">
    <property type="entry name" value="NADH DEHYDROGENASE [UBIQUINONE] 1 ALPHA SUBCOMPLEX SUBUNIT 9, MITOCHONDRIAL"/>
    <property type="match status" value="1"/>
</dbReference>
<sequence>MNSKVVICGAGFLGKHIALALTSRSILASSVTHQVQLASRNPERLYTLLKNTNSGILPPTSVDIIDKSTLSSAFYGASLVVSLVGIMHGSPADFDQIQWKGAENVAKAARDAGARLVHVSAIGADKESPIPYNRTKALGEEAVREVFKGKTEKDLVVLRPSIVFGPEDDFFNRFSKLSKFLPFLPVFGGGTSRFQPVYVGDVARAVEIIARNDPAINAMVGGKIIECGGPDVLTYKEIMQLVLKHNRRRRPIVSLPFWMGKMQGAVMEQLPVNLFTVTRSQVQQLKSDNIPNNSASENSMGTEYFPFDALVEKYSISGTKSLASVHDVLPEYLS</sequence>